<dbReference type="AlphaFoldDB" id="M7TLE8"/>
<protein>
    <submittedName>
        <fullName evidence="2">Uncharacterized protein</fullName>
    </submittedName>
</protein>
<accession>M7TLE8</accession>
<gene>
    <name evidence="2" type="ORF">BcDW1_7085</name>
</gene>
<evidence type="ECO:0000313" key="2">
    <source>
        <dbReference type="EMBL" id="EMR84316.1"/>
    </source>
</evidence>
<feature type="compositionally biased region" description="Basic and acidic residues" evidence="1">
    <location>
        <begin position="406"/>
        <end position="429"/>
    </location>
</feature>
<organism evidence="2 3">
    <name type="scientific">Botryotinia fuckeliana (strain BcDW1)</name>
    <name type="common">Noble rot fungus</name>
    <name type="synonym">Botrytis cinerea</name>
    <dbReference type="NCBI Taxonomy" id="1290391"/>
    <lineage>
        <taxon>Eukaryota</taxon>
        <taxon>Fungi</taxon>
        <taxon>Dikarya</taxon>
        <taxon>Ascomycota</taxon>
        <taxon>Pezizomycotina</taxon>
        <taxon>Leotiomycetes</taxon>
        <taxon>Helotiales</taxon>
        <taxon>Sclerotiniaceae</taxon>
        <taxon>Botrytis</taxon>
    </lineage>
</organism>
<feature type="compositionally biased region" description="Polar residues" evidence="1">
    <location>
        <begin position="201"/>
        <end position="219"/>
    </location>
</feature>
<proteinExistence type="predicted"/>
<feature type="region of interest" description="Disordered" evidence="1">
    <location>
        <begin position="401"/>
        <end position="429"/>
    </location>
</feature>
<feature type="region of interest" description="Disordered" evidence="1">
    <location>
        <begin position="190"/>
        <end position="262"/>
    </location>
</feature>
<dbReference type="HOGENOM" id="CLU_051028_0_0_1"/>
<feature type="region of interest" description="Disordered" evidence="1">
    <location>
        <begin position="284"/>
        <end position="308"/>
    </location>
</feature>
<dbReference type="Proteomes" id="UP000012045">
    <property type="component" value="Unassembled WGS sequence"/>
</dbReference>
<reference evidence="3" key="1">
    <citation type="journal article" date="2013" name="Genome Announc.">
        <title>Draft genome sequence of Botrytis cinerea BcDW1, inoculum for noble rot of grape berries.</title>
        <authorList>
            <person name="Blanco-Ulate B."/>
            <person name="Allen G."/>
            <person name="Powell A.L."/>
            <person name="Cantu D."/>
        </authorList>
    </citation>
    <scope>NUCLEOTIDE SEQUENCE [LARGE SCALE GENOMIC DNA]</scope>
    <source>
        <strain evidence="3">BcDW1</strain>
    </source>
</reference>
<name>M7TLE8_BOTF1</name>
<dbReference type="EMBL" id="KB707957">
    <property type="protein sequence ID" value="EMR84316.1"/>
    <property type="molecule type" value="Genomic_DNA"/>
</dbReference>
<feature type="compositionally biased region" description="Basic and acidic residues" evidence="1">
    <location>
        <begin position="190"/>
        <end position="199"/>
    </location>
</feature>
<evidence type="ECO:0000313" key="3">
    <source>
        <dbReference type="Proteomes" id="UP000012045"/>
    </source>
</evidence>
<dbReference type="OrthoDB" id="3550713at2759"/>
<evidence type="ECO:0000256" key="1">
    <source>
        <dbReference type="SAM" id="MobiDB-lite"/>
    </source>
</evidence>
<sequence length="438" mass="49814">MQDPPIPLETRPDSLMPQSLLALPSLKQYMVHRLVDEGISITTMEAALSHYDGHYQTMANFPRYDCYLTPRDREVIHEAYRKIPVEKMNAMNEQMYRAQQQRCLELYVQEAQAWSRSIEGKIAQMVQECEKSEDHEAEDHQDGGSQKYSRGYVRVATEKMLYMTDKCFWHQFWPAEEFPREKAHNLLNKKEGKATKRNESVAGQTNQGIKQGDTQTAQNEAAELAPQHNIPNSDKPAKITNSREGSRSKQRVANRDRAKSMSGTKAIDWGIVTVQRRKEYRRKLKRNLSSKKQAAEASARVLSKHNSKASILNEHSQILQEGLKKAQSASLTTQLQSGLPEAGVAATIAYKDSKPLGESRPSSEMAQDFQLHPSSDRLQTLDEMIEEEREIASQLRCVRASCPSPEESRKTYQSYDRSDTVESGTKEVSNDSRFCVVL</sequence>